<dbReference type="InterPro" id="IPR011343">
    <property type="entry name" value="DeoC"/>
</dbReference>
<comment type="similarity">
    <text evidence="1 7">Belongs to the DeoC/FbaB aldolase family. DeoC type 1 subfamily.</text>
</comment>
<evidence type="ECO:0000256" key="2">
    <source>
        <dbReference type="ARBA" id="ARBA00022490"/>
    </source>
</evidence>
<gene>
    <name evidence="7" type="primary">deoC</name>
    <name evidence="8" type="ORF">U14_00297</name>
</gene>
<evidence type="ECO:0000256" key="6">
    <source>
        <dbReference type="ARBA" id="ARBA00056337"/>
    </source>
</evidence>
<accession>A0A0S6VQ27</accession>
<protein>
    <recommendedName>
        <fullName evidence="7">Deoxyribose-phosphate aldolase</fullName>
        <shortName evidence="7">DERA</shortName>
        <ecNumber evidence="7">4.1.2.4</ecNumber>
    </recommendedName>
    <alternativeName>
        <fullName evidence="7">2-deoxy-D-ribose 5-phosphate aldolase</fullName>
    </alternativeName>
    <alternativeName>
        <fullName evidence="7">Phosphodeoxyriboaldolase</fullName>
        <shortName evidence="7">Deoxyriboaldolase</shortName>
    </alternativeName>
</protein>
<dbReference type="Proteomes" id="UP000030700">
    <property type="component" value="Unassembled WGS sequence"/>
</dbReference>
<feature type="active site" description="Schiff-base intermediate with acetaldehyde" evidence="7">
    <location>
        <position position="220"/>
    </location>
</feature>
<dbReference type="PANTHER" id="PTHR10889:SF1">
    <property type="entry name" value="DEOXYRIBOSE-PHOSPHATE ALDOLASE"/>
    <property type="match status" value="1"/>
</dbReference>
<dbReference type="Gene3D" id="3.20.20.70">
    <property type="entry name" value="Aldolase class I"/>
    <property type="match status" value="1"/>
</dbReference>
<dbReference type="PANTHER" id="PTHR10889">
    <property type="entry name" value="DEOXYRIBOSE-PHOSPHATE ALDOLASE"/>
    <property type="match status" value="1"/>
</dbReference>
<comment type="catalytic activity">
    <reaction evidence="5 7">
        <text>2-deoxy-D-ribose 5-phosphate = D-glyceraldehyde 3-phosphate + acetaldehyde</text>
        <dbReference type="Rhea" id="RHEA:12821"/>
        <dbReference type="ChEBI" id="CHEBI:15343"/>
        <dbReference type="ChEBI" id="CHEBI:59776"/>
        <dbReference type="ChEBI" id="CHEBI:62877"/>
        <dbReference type="EC" id="4.1.2.4"/>
    </reaction>
</comment>
<proteinExistence type="inferred from homology"/>
<evidence type="ECO:0000313" key="9">
    <source>
        <dbReference type="Proteomes" id="UP000030700"/>
    </source>
</evidence>
<dbReference type="HAMAP" id="MF_00114">
    <property type="entry name" value="DeoC_type1"/>
    <property type="match status" value="1"/>
</dbReference>
<dbReference type="InterPro" id="IPR013785">
    <property type="entry name" value="Aldolase_TIM"/>
</dbReference>
<evidence type="ECO:0000313" key="8">
    <source>
        <dbReference type="EMBL" id="GAK49079.1"/>
    </source>
</evidence>
<evidence type="ECO:0000256" key="3">
    <source>
        <dbReference type="ARBA" id="ARBA00023239"/>
    </source>
</evidence>
<dbReference type="GO" id="GO:0006018">
    <property type="term" value="P:2-deoxyribose 1-phosphate catabolic process"/>
    <property type="evidence" value="ECO:0007669"/>
    <property type="project" value="UniProtKB-UniRule"/>
</dbReference>
<comment type="pathway">
    <text evidence="7">Carbohydrate degradation; 2-deoxy-D-ribose 1-phosphate degradation; D-glyceraldehyde 3-phosphate and acetaldehyde from 2-deoxy-alpha-D-ribose 1-phosphate: step 2/2.</text>
</comment>
<dbReference type="SMART" id="SM01133">
    <property type="entry name" value="DeoC"/>
    <property type="match status" value="1"/>
</dbReference>
<reference evidence="8 9" key="1">
    <citation type="journal article" date="2015" name="PeerJ">
        <title>First genomic representation of candidate bacterial phylum KSB3 points to enhanced environmental sensing as a trigger of wastewater bulking.</title>
        <authorList>
            <person name="Sekiguchi Y."/>
            <person name="Ohashi A."/>
            <person name="Parks D.H."/>
            <person name="Yamauchi T."/>
            <person name="Tyson G.W."/>
            <person name="Hugenholtz P."/>
        </authorList>
    </citation>
    <scope>NUCLEOTIDE SEQUENCE [LARGE SCALE GENOMIC DNA]</scope>
</reference>
<comment type="subcellular location">
    <subcellularLocation>
        <location evidence="7">Cytoplasm</location>
    </subcellularLocation>
</comment>
<dbReference type="SUPFAM" id="SSF51569">
    <property type="entry name" value="Aldolase"/>
    <property type="match status" value="1"/>
</dbReference>
<dbReference type="AlphaFoldDB" id="A0A0S6VQ27"/>
<name>A0A0S6VQ27_9BACT</name>
<evidence type="ECO:0000256" key="7">
    <source>
        <dbReference type="HAMAP-Rule" id="MF_00114"/>
    </source>
</evidence>
<dbReference type="FunFam" id="3.20.20.70:FF:000044">
    <property type="entry name" value="Deoxyribose-phosphate aldolase"/>
    <property type="match status" value="1"/>
</dbReference>
<keyword evidence="8" id="KW-0418">Kinase</keyword>
<keyword evidence="9" id="KW-1185">Reference proteome</keyword>
<dbReference type="GO" id="GO:0009264">
    <property type="term" value="P:deoxyribonucleotide catabolic process"/>
    <property type="evidence" value="ECO:0007669"/>
    <property type="project" value="UniProtKB-UniRule"/>
</dbReference>
<keyword evidence="2 7" id="KW-0963">Cytoplasm</keyword>
<feature type="active site" description="Proton donor/acceptor" evidence="7">
    <location>
        <position position="157"/>
    </location>
</feature>
<dbReference type="UniPathway" id="UPA00002">
    <property type="reaction ID" value="UER00468"/>
</dbReference>
<evidence type="ECO:0000256" key="5">
    <source>
        <dbReference type="ARBA" id="ARBA00048791"/>
    </source>
</evidence>
<dbReference type="Pfam" id="PF01791">
    <property type="entry name" value="DeoC"/>
    <property type="match status" value="1"/>
</dbReference>
<dbReference type="GO" id="GO:0016052">
    <property type="term" value="P:carbohydrate catabolic process"/>
    <property type="evidence" value="ECO:0007669"/>
    <property type="project" value="TreeGrafter"/>
</dbReference>
<organism evidence="8 9">
    <name type="scientific">Candidatus Moduliflexus flocculans</name>
    <dbReference type="NCBI Taxonomy" id="1499966"/>
    <lineage>
        <taxon>Bacteria</taxon>
        <taxon>Candidatus Moduliflexota</taxon>
        <taxon>Candidatus Moduliflexia</taxon>
        <taxon>Candidatus Moduliflexales</taxon>
        <taxon>Candidatus Moduliflexaceae</taxon>
    </lineage>
</organism>
<dbReference type="InterPro" id="IPR028581">
    <property type="entry name" value="DeoC_typeI"/>
</dbReference>
<dbReference type="InterPro" id="IPR002915">
    <property type="entry name" value="DeoC/FbaB/LacD_aldolase"/>
</dbReference>
<dbReference type="GO" id="GO:0005737">
    <property type="term" value="C:cytoplasm"/>
    <property type="evidence" value="ECO:0007669"/>
    <property type="project" value="UniProtKB-SubCell"/>
</dbReference>
<evidence type="ECO:0000256" key="4">
    <source>
        <dbReference type="ARBA" id="ARBA00023270"/>
    </source>
</evidence>
<dbReference type="CDD" id="cd00959">
    <property type="entry name" value="DeoC"/>
    <property type="match status" value="1"/>
</dbReference>
<keyword evidence="8" id="KW-0808">Transferase</keyword>
<dbReference type="EC" id="4.1.2.4" evidence="7"/>
<feature type="active site" description="Proton donor/acceptor" evidence="7">
    <location>
        <position position="249"/>
    </location>
</feature>
<comment type="function">
    <text evidence="6 7">Catalyzes a reversible aldol reaction between acetaldehyde and D-glyceraldehyde 3-phosphate to generate 2-deoxy-D-ribose 5-phosphate.</text>
</comment>
<sequence>MTTKHAKYTKMLGFLSCISRVSWFLNMERNELIQQITKDVMQQLSKQPDAQEKPCCGNCAGQQPAIPPADLAQYIDHTLLKPDAIQADFDKLCDEAIKYKFKSVCVNSWRVAYVTKKLQRTGVAVCSVVGFPLGAMDMRAKAFETRQAIENGAKEIDMVINVDALKSGDLHTVEEDIRAVRRATTGTTILKVILETCLLKDQEKVLACEIAKKAGADFVKTSTGFSAGGATVEDIALMRRVVGPNLGVKASGGIRDYAKAAAMIQAGATRLGTSASVAIVTGASGSGTY</sequence>
<keyword evidence="4 7" id="KW-0704">Schiff base</keyword>
<dbReference type="HOGENOM" id="CLU_053595_0_0_0"/>
<dbReference type="NCBIfam" id="TIGR00126">
    <property type="entry name" value="deoC"/>
    <property type="match status" value="1"/>
</dbReference>
<dbReference type="STRING" id="1499966.U14_00297"/>
<dbReference type="GO" id="GO:0004139">
    <property type="term" value="F:deoxyribose-phosphate aldolase activity"/>
    <property type="evidence" value="ECO:0007669"/>
    <property type="project" value="UniProtKB-UniRule"/>
</dbReference>
<keyword evidence="3 7" id="KW-0456">Lyase</keyword>
<dbReference type="EMBL" id="DF820455">
    <property type="protein sequence ID" value="GAK49079.1"/>
    <property type="molecule type" value="Genomic_DNA"/>
</dbReference>
<dbReference type="GO" id="GO:0016301">
    <property type="term" value="F:kinase activity"/>
    <property type="evidence" value="ECO:0007669"/>
    <property type="project" value="UniProtKB-KW"/>
</dbReference>
<evidence type="ECO:0000256" key="1">
    <source>
        <dbReference type="ARBA" id="ARBA00010936"/>
    </source>
</evidence>